<reference evidence="1" key="2">
    <citation type="submission" date="2020-07" db="EMBL/GenBank/DDBJ databases">
        <authorList>
            <person name="Vera ALvarez R."/>
            <person name="Arias-Moreno D.M."/>
            <person name="Jimenez-Jacinto V."/>
            <person name="Jimenez-Bremont J.F."/>
            <person name="Swaminathan K."/>
            <person name="Moose S.P."/>
            <person name="Guerrero-Gonzalez M.L."/>
            <person name="Marino-Ramirez L."/>
            <person name="Landsman D."/>
            <person name="Rodriguez-Kessler M."/>
            <person name="Delgado-Sanchez P."/>
        </authorList>
    </citation>
    <scope>NUCLEOTIDE SEQUENCE</scope>
    <source>
        <tissue evidence="1">Cladode</tissue>
    </source>
</reference>
<evidence type="ECO:0000313" key="1">
    <source>
        <dbReference type="EMBL" id="MBA4680169.1"/>
    </source>
</evidence>
<dbReference type="EMBL" id="GISG01285981">
    <property type="protein sequence ID" value="MBA4680169.1"/>
    <property type="molecule type" value="Transcribed_RNA"/>
</dbReference>
<sequence length="113" mass="13034">MLRRSIDASCDGSSPSNVIRRRVIYWGKSNRYNHHRHADKISHANFLPISCISNERVNCETLSYFLNQPPSCSLCLQIIYSWNDSCTTKLKWPLILSFKCVIQPSTLPFIKVC</sequence>
<organism evidence="1">
    <name type="scientific">Opuntia streptacantha</name>
    <name type="common">Prickly pear cactus</name>
    <name type="synonym">Opuntia cardona</name>
    <dbReference type="NCBI Taxonomy" id="393608"/>
    <lineage>
        <taxon>Eukaryota</taxon>
        <taxon>Viridiplantae</taxon>
        <taxon>Streptophyta</taxon>
        <taxon>Embryophyta</taxon>
        <taxon>Tracheophyta</taxon>
        <taxon>Spermatophyta</taxon>
        <taxon>Magnoliopsida</taxon>
        <taxon>eudicotyledons</taxon>
        <taxon>Gunneridae</taxon>
        <taxon>Pentapetalae</taxon>
        <taxon>Caryophyllales</taxon>
        <taxon>Cactineae</taxon>
        <taxon>Cactaceae</taxon>
        <taxon>Opuntioideae</taxon>
        <taxon>Opuntia</taxon>
    </lineage>
</organism>
<proteinExistence type="predicted"/>
<dbReference type="AlphaFoldDB" id="A0A7C9FPN9"/>
<protein>
    <submittedName>
        <fullName evidence="1">Uncharacterized protein</fullName>
    </submittedName>
</protein>
<reference evidence="1" key="1">
    <citation type="journal article" date="2013" name="J. Plant Res.">
        <title>Effect of fungi and light on seed germination of three Opuntia species from semiarid lands of central Mexico.</title>
        <authorList>
            <person name="Delgado-Sanchez P."/>
            <person name="Jimenez-Bremont J.F."/>
            <person name="Guerrero-Gonzalez Mde L."/>
            <person name="Flores J."/>
        </authorList>
    </citation>
    <scope>NUCLEOTIDE SEQUENCE</scope>
    <source>
        <tissue evidence="1">Cladode</tissue>
    </source>
</reference>
<name>A0A7C9FPN9_OPUST</name>
<accession>A0A7C9FPN9</accession>